<evidence type="ECO:0000256" key="4">
    <source>
        <dbReference type="RuleBase" id="RU000363"/>
    </source>
</evidence>
<dbReference type="EMBL" id="NTKD01000004">
    <property type="protein sequence ID" value="PDH41498.1"/>
    <property type="molecule type" value="Genomic_DNA"/>
</dbReference>
<dbReference type="PRINTS" id="PR00080">
    <property type="entry name" value="SDRFAMILY"/>
</dbReference>
<evidence type="ECO:0000256" key="1">
    <source>
        <dbReference type="ARBA" id="ARBA00004240"/>
    </source>
</evidence>
<evidence type="ECO:0000256" key="2">
    <source>
        <dbReference type="ARBA" id="ARBA00006484"/>
    </source>
</evidence>
<evidence type="ECO:0000313" key="6">
    <source>
        <dbReference type="Proteomes" id="UP000219327"/>
    </source>
</evidence>
<evidence type="ECO:0000313" key="5">
    <source>
        <dbReference type="EMBL" id="PDH41498.1"/>
    </source>
</evidence>
<gene>
    <name evidence="5" type="ORF">CNE99_01805</name>
</gene>
<evidence type="ECO:0000256" key="3">
    <source>
        <dbReference type="ARBA" id="ARBA00023002"/>
    </source>
</evidence>
<dbReference type="CDD" id="cd05233">
    <property type="entry name" value="SDR_c"/>
    <property type="match status" value="1"/>
</dbReference>
<organism evidence="5 6">
    <name type="scientific">OM182 bacterium MED-G24</name>
    <dbReference type="NCBI Taxonomy" id="1986255"/>
    <lineage>
        <taxon>Bacteria</taxon>
        <taxon>Pseudomonadati</taxon>
        <taxon>Pseudomonadota</taxon>
        <taxon>Gammaproteobacteria</taxon>
        <taxon>OMG group</taxon>
        <taxon>OM182 clade</taxon>
    </lineage>
</organism>
<comment type="similarity">
    <text evidence="2 4">Belongs to the short-chain dehydrogenases/reductases (SDR) family.</text>
</comment>
<comment type="caution">
    <text evidence="5">The sequence shown here is derived from an EMBL/GenBank/DDBJ whole genome shotgun (WGS) entry which is preliminary data.</text>
</comment>
<comment type="subcellular location">
    <subcellularLocation>
        <location evidence="1">Endoplasmic reticulum</location>
    </subcellularLocation>
</comment>
<dbReference type="AlphaFoldDB" id="A0A2A5WYV8"/>
<dbReference type="Pfam" id="PF00106">
    <property type="entry name" value="adh_short"/>
    <property type="match status" value="1"/>
</dbReference>
<dbReference type="PRINTS" id="PR00081">
    <property type="entry name" value="GDHRDH"/>
</dbReference>
<dbReference type="InterPro" id="IPR051019">
    <property type="entry name" value="VLCFA-Steroid_DH"/>
</dbReference>
<dbReference type="Proteomes" id="UP000219327">
    <property type="component" value="Unassembled WGS sequence"/>
</dbReference>
<reference evidence="5 6" key="1">
    <citation type="submission" date="2017-08" db="EMBL/GenBank/DDBJ databases">
        <title>Fine stratification of microbial communities through a metagenomic profile of the photic zone.</title>
        <authorList>
            <person name="Haro-Moreno J.M."/>
            <person name="Lopez-Perez M."/>
            <person name="De La Torre J."/>
            <person name="Picazo A."/>
            <person name="Camacho A."/>
            <person name="Rodriguez-Valera F."/>
        </authorList>
    </citation>
    <scope>NUCLEOTIDE SEQUENCE [LARGE SCALE GENOMIC DNA]</scope>
    <source>
        <strain evidence="5">MED-G24</strain>
    </source>
</reference>
<dbReference type="PROSITE" id="PS00061">
    <property type="entry name" value="ADH_SHORT"/>
    <property type="match status" value="1"/>
</dbReference>
<dbReference type="Gene3D" id="3.40.50.720">
    <property type="entry name" value="NAD(P)-binding Rossmann-like Domain"/>
    <property type="match status" value="1"/>
</dbReference>
<dbReference type="PANTHER" id="PTHR43899">
    <property type="entry name" value="RH59310P"/>
    <property type="match status" value="1"/>
</dbReference>
<dbReference type="SUPFAM" id="SSF51735">
    <property type="entry name" value="NAD(P)-binding Rossmann-fold domains"/>
    <property type="match status" value="1"/>
</dbReference>
<accession>A0A2A5WYV8</accession>
<dbReference type="PIRSF" id="PIRSF000126">
    <property type="entry name" value="11-beta-HSD1"/>
    <property type="match status" value="1"/>
</dbReference>
<dbReference type="InterPro" id="IPR002347">
    <property type="entry name" value="SDR_fam"/>
</dbReference>
<dbReference type="GO" id="GO:0016491">
    <property type="term" value="F:oxidoreductase activity"/>
    <property type="evidence" value="ECO:0007669"/>
    <property type="project" value="UniProtKB-KW"/>
</dbReference>
<dbReference type="InterPro" id="IPR036291">
    <property type="entry name" value="NAD(P)-bd_dom_sf"/>
</dbReference>
<dbReference type="PANTHER" id="PTHR43899:SF13">
    <property type="entry name" value="RH59310P"/>
    <property type="match status" value="1"/>
</dbReference>
<dbReference type="InterPro" id="IPR020904">
    <property type="entry name" value="Sc_DH/Rdtase_CS"/>
</dbReference>
<sequence length="251" mass="27027">MTLTALVTGATSTLGEAFARSLAAREIRLILTGRHEGKLSELSTSIPGVDSFVPCDLAVDLSPVLEHTRHTSIDILVNNAGVSRVAHFHHMPTTDIDEQIQLNILALTRLCRHYLPPMIERGHGRILNVASIAAFHPFPNLSVYAASKAYVLSLSESLAEECNRSGVGVTCLCPGNMATEGQSPDTHLSVPDFLKLDPVVVADTGIESLMSGEIICIPDKVHAAAVAATQHQPRWLMRRLAGIATRLTRST</sequence>
<protein>
    <submittedName>
        <fullName evidence="5">Short-chain dehydrogenase</fullName>
    </submittedName>
</protein>
<keyword evidence="3" id="KW-0560">Oxidoreductase</keyword>
<name>A0A2A5WYV8_9GAMM</name>
<proteinExistence type="inferred from homology"/>